<protein>
    <submittedName>
        <fullName evidence="2">YGGT family protein</fullName>
    </submittedName>
</protein>
<dbReference type="RefSeq" id="WP_055176979.1">
    <property type="nucleotide sequence ID" value="NZ_JAUSQY010000001.1"/>
</dbReference>
<evidence type="ECO:0000313" key="2">
    <source>
        <dbReference type="EMBL" id="KQB86750.1"/>
    </source>
</evidence>
<dbReference type="InterPro" id="IPR003425">
    <property type="entry name" value="CCB3/YggT"/>
</dbReference>
<dbReference type="GO" id="GO:0016020">
    <property type="term" value="C:membrane"/>
    <property type="evidence" value="ECO:0007669"/>
    <property type="project" value="InterPro"/>
</dbReference>
<reference evidence="2 3" key="1">
    <citation type="submission" date="2015-10" db="EMBL/GenBank/DDBJ databases">
        <title>Corynebacteirum lowii and Corynebacterium oculi species nova, derived from human clinical disease and and emended description of Corynebacterium mastiditis.</title>
        <authorList>
            <person name="Bernard K."/>
            <person name="Pacheco A.L."/>
            <person name="Mcdougall C."/>
            <person name="Burtx T."/>
            <person name="Weibe D."/>
            <person name="Tyler S."/>
            <person name="Olson A.B."/>
            <person name="Cnockaert M."/>
            <person name="Eguchi H."/>
            <person name="Kuwahara T."/>
            <person name="Nakayama-Imaohji H."/>
            <person name="Boudewijins M."/>
            <person name="Van Hoecke F."/>
            <person name="Bernier A.-M."/>
            <person name="Vandamme P."/>
        </authorList>
    </citation>
    <scope>NUCLEOTIDE SEQUENCE [LARGE SCALE GENOMIC DNA]</scope>
    <source>
        <strain evidence="2 3">NML 130206</strain>
    </source>
</reference>
<dbReference type="EMBL" id="LKEV01000002">
    <property type="protein sequence ID" value="KQB86750.1"/>
    <property type="molecule type" value="Genomic_DNA"/>
</dbReference>
<sequence length="96" mass="10997">MTALGLVFLLLLRLFTLLLIVRIVIEMIQSFSRSFRPPRAFYVIAEPIFRLTDPPLKALRRAIPPLNLGGVALDMSVIVLFLICELLSRLVWMFLI</sequence>
<dbReference type="Pfam" id="PF02325">
    <property type="entry name" value="CCB3_YggT"/>
    <property type="match status" value="1"/>
</dbReference>
<accession>A0A0Q0U443</accession>
<proteinExistence type="predicted"/>
<organism evidence="2 3">
    <name type="scientific">Corynebacterium lowii</name>
    <dbReference type="NCBI Taxonomy" id="1544413"/>
    <lineage>
        <taxon>Bacteria</taxon>
        <taxon>Bacillati</taxon>
        <taxon>Actinomycetota</taxon>
        <taxon>Actinomycetes</taxon>
        <taxon>Mycobacteriales</taxon>
        <taxon>Corynebacteriaceae</taxon>
        <taxon>Corynebacterium</taxon>
    </lineage>
</organism>
<dbReference type="OrthoDB" id="3216131at2"/>
<gene>
    <name evidence="2" type="ORF">Clow_00958</name>
</gene>
<keyword evidence="3" id="KW-1185">Reference proteome</keyword>
<dbReference type="Proteomes" id="UP000050488">
    <property type="component" value="Unassembled WGS sequence"/>
</dbReference>
<keyword evidence="1" id="KW-0472">Membrane</keyword>
<evidence type="ECO:0000313" key="3">
    <source>
        <dbReference type="Proteomes" id="UP000050488"/>
    </source>
</evidence>
<keyword evidence="1" id="KW-1133">Transmembrane helix</keyword>
<comment type="caution">
    <text evidence="2">The sequence shown here is derived from an EMBL/GenBank/DDBJ whole genome shotgun (WGS) entry which is preliminary data.</text>
</comment>
<dbReference type="AlphaFoldDB" id="A0A0Q0U443"/>
<feature type="transmembrane region" description="Helical" evidence="1">
    <location>
        <begin position="6"/>
        <end position="25"/>
    </location>
</feature>
<name>A0A0Q0U443_9CORY</name>
<dbReference type="PATRIC" id="fig|1544413.3.peg.962"/>
<evidence type="ECO:0000256" key="1">
    <source>
        <dbReference type="SAM" id="Phobius"/>
    </source>
</evidence>
<keyword evidence="1" id="KW-0812">Transmembrane</keyword>
<feature type="transmembrane region" description="Helical" evidence="1">
    <location>
        <begin position="66"/>
        <end position="95"/>
    </location>
</feature>
<dbReference type="STRING" id="1544413.Clow_00958"/>